<dbReference type="RefSeq" id="XP_067919700.1">
    <property type="nucleotide sequence ID" value="XM_068068320.1"/>
</dbReference>
<dbReference type="EMBL" id="MIGC01004507">
    <property type="protein sequence ID" value="PHJ17988.1"/>
    <property type="molecule type" value="Genomic_DNA"/>
</dbReference>
<name>A0A2C6KMZ4_9APIC</name>
<feature type="compositionally biased region" description="Low complexity" evidence="1">
    <location>
        <begin position="61"/>
        <end position="74"/>
    </location>
</feature>
<evidence type="ECO:0000256" key="1">
    <source>
        <dbReference type="SAM" id="MobiDB-lite"/>
    </source>
</evidence>
<protein>
    <submittedName>
        <fullName evidence="2">Uncharacterized protein</fullName>
    </submittedName>
</protein>
<proteinExistence type="predicted"/>
<dbReference type="Proteomes" id="UP000221165">
    <property type="component" value="Unassembled WGS sequence"/>
</dbReference>
<dbReference type="GeneID" id="94431531"/>
<dbReference type="VEuPathDB" id="ToxoDB:CSUI_008184"/>
<evidence type="ECO:0000313" key="3">
    <source>
        <dbReference type="Proteomes" id="UP000221165"/>
    </source>
</evidence>
<feature type="region of interest" description="Disordered" evidence="1">
    <location>
        <begin position="1"/>
        <end position="75"/>
    </location>
</feature>
<accession>A0A2C6KMZ4</accession>
<organism evidence="2 3">
    <name type="scientific">Cystoisospora suis</name>
    <dbReference type="NCBI Taxonomy" id="483139"/>
    <lineage>
        <taxon>Eukaryota</taxon>
        <taxon>Sar</taxon>
        <taxon>Alveolata</taxon>
        <taxon>Apicomplexa</taxon>
        <taxon>Conoidasida</taxon>
        <taxon>Coccidia</taxon>
        <taxon>Eucoccidiorida</taxon>
        <taxon>Eimeriorina</taxon>
        <taxon>Sarcocystidae</taxon>
        <taxon>Cystoisospora</taxon>
    </lineage>
</organism>
<sequence>FRQSSTSAVGKALRRHLLTQAEPQPSTQRETCRHSREGLCDRCKQRRSSSIGPTASRRTTAGARPDGGPRAGPDFVPPLGGATAAAVSRLCGLQLQRSVTTQQVADAFGPALADCLADPQWMDAFVKSLLSHL</sequence>
<feature type="compositionally biased region" description="Basic and acidic residues" evidence="1">
    <location>
        <begin position="30"/>
        <end position="43"/>
    </location>
</feature>
<gene>
    <name evidence="2" type="ORF">CSUI_008184</name>
</gene>
<keyword evidence="3" id="KW-1185">Reference proteome</keyword>
<dbReference type="AlphaFoldDB" id="A0A2C6KMZ4"/>
<feature type="non-terminal residue" evidence="2">
    <location>
        <position position="1"/>
    </location>
</feature>
<comment type="caution">
    <text evidence="2">The sequence shown here is derived from an EMBL/GenBank/DDBJ whole genome shotgun (WGS) entry which is preliminary data.</text>
</comment>
<reference evidence="2 3" key="1">
    <citation type="journal article" date="2017" name="Int. J. Parasitol.">
        <title>The genome of the protozoan parasite Cystoisospora suis and a reverse vaccinology approach to identify vaccine candidates.</title>
        <authorList>
            <person name="Palmieri N."/>
            <person name="Shrestha A."/>
            <person name="Ruttkowski B."/>
            <person name="Beck T."/>
            <person name="Vogl C."/>
            <person name="Tomley F."/>
            <person name="Blake D.P."/>
            <person name="Joachim A."/>
        </authorList>
    </citation>
    <scope>NUCLEOTIDE SEQUENCE [LARGE SCALE GENOMIC DNA]</scope>
    <source>
        <strain evidence="2 3">Wien I</strain>
    </source>
</reference>
<feature type="compositionally biased region" description="Polar residues" evidence="1">
    <location>
        <begin position="48"/>
        <end position="59"/>
    </location>
</feature>
<evidence type="ECO:0000313" key="2">
    <source>
        <dbReference type="EMBL" id="PHJ17988.1"/>
    </source>
</evidence>